<dbReference type="InterPro" id="IPR025337">
    <property type="entry name" value="Questin_oxidase-like"/>
</dbReference>
<accession>A0A420XZX1</accession>
<dbReference type="AlphaFoldDB" id="A0A420XZX1"/>
<dbReference type="Pfam" id="PF14027">
    <property type="entry name" value="Questin_oxidase"/>
    <property type="match status" value="1"/>
</dbReference>
<dbReference type="OrthoDB" id="10265971at2759"/>
<name>A0A420XZX1_9PEZI</name>
<dbReference type="STRING" id="177199.A0A420XZX1"/>
<evidence type="ECO:0008006" key="4">
    <source>
        <dbReference type="Google" id="ProtNLM"/>
    </source>
</evidence>
<proteinExistence type="predicted"/>
<gene>
    <name evidence="2" type="ORF">DL546_002847</name>
</gene>
<keyword evidence="1" id="KW-0560">Oxidoreductase</keyword>
<dbReference type="PANTHER" id="PTHR35870:SF6">
    <property type="entry name" value="MGS207 PROTEIN"/>
    <property type="match status" value="1"/>
</dbReference>
<dbReference type="GO" id="GO:0016491">
    <property type="term" value="F:oxidoreductase activity"/>
    <property type="evidence" value="ECO:0007669"/>
    <property type="project" value="UniProtKB-KW"/>
</dbReference>
<dbReference type="SUPFAM" id="SSF53681">
    <property type="entry name" value="Aspartate/glutamate racemase"/>
    <property type="match status" value="1"/>
</dbReference>
<keyword evidence="3" id="KW-1185">Reference proteome</keyword>
<evidence type="ECO:0000313" key="3">
    <source>
        <dbReference type="Proteomes" id="UP000275385"/>
    </source>
</evidence>
<protein>
    <recommendedName>
        <fullName evidence="4">MGS207 protein</fullName>
    </recommendedName>
</protein>
<reference evidence="2 3" key="1">
    <citation type="submission" date="2018-08" db="EMBL/GenBank/DDBJ databases">
        <title>Draft genome of the lignicolous fungus Coniochaeta pulveracea.</title>
        <authorList>
            <person name="Borstlap C.J."/>
            <person name="De Witt R.N."/>
            <person name="Botha A."/>
            <person name="Volschenk H."/>
        </authorList>
    </citation>
    <scope>NUCLEOTIDE SEQUENCE [LARGE SCALE GENOMIC DNA]</scope>
    <source>
        <strain evidence="2 3">CAB683</strain>
    </source>
</reference>
<comment type="caution">
    <text evidence="2">The sequence shown here is derived from an EMBL/GenBank/DDBJ whole genome shotgun (WGS) entry which is preliminary data.</text>
</comment>
<evidence type="ECO:0000313" key="2">
    <source>
        <dbReference type="EMBL" id="RKU40958.1"/>
    </source>
</evidence>
<dbReference type="GO" id="GO:0016855">
    <property type="term" value="F:racemase and epimerase activity, acting on amino acids and derivatives"/>
    <property type="evidence" value="ECO:0007669"/>
    <property type="project" value="InterPro"/>
</dbReference>
<evidence type="ECO:0000256" key="1">
    <source>
        <dbReference type="ARBA" id="ARBA00023002"/>
    </source>
</evidence>
<dbReference type="PANTHER" id="PTHR35870">
    <property type="entry name" value="PROTEIN, PUTATIVE (AFU_ORTHOLOGUE AFUA_5G03330)-RELATED"/>
    <property type="match status" value="1"/>
</dbReference>
<dbReference type="Proteomes" id="UP000275385">
    <property type="component" value="Unassembled WGS sequence"/>
</dbReference>
<sequence length="377" mass="43360">MEIRQSMRGLLERSHATFAPLRDPQLMFHSHMPHALGSAYELGASAEKLREYHERGAPTLVPIDKKFIRGVITKDNWRGYLAQKPYTVAYTDFFDQEVQESGGDWKQVVERYLYSGKEPFINGFSGGLAHPFNHLAYAYEFDLKEVATEALSLGCTEYDFLHRYIDHDFPDSSTYKTTSLVEILTKVRQDRRWDLFFETPGFPSVYGVLGRGEHFVLEHFNAFKIDHPVQSLENIVGSAVLVAISNGDPKEQYDFFLAHVLTVAHALRVLWTYFPAERRETILREFVLWVVTVYIAQLRRPLDKEAIDSVRLEGHDWSWVVQQASASEHYFDCHFVKVVRALKVSAKTYGEKDGFYLKAAAKYVTEFNGWTGFGFGV</sequence>
<dbReference type="EMBL" id="QVQW01000086">
    <property type="protein sequence ID" value="RKU40958.1"/>
    <property type="molecule type" value="Genomic_DNA"/>
</dbReference>
<dbReference type="InterPro" id="IPR001920">
    <property type="entry name" value="Asp/Glu_race"/>
</dbReference>
<organism evidence="2 3">
    <name type="scientific">Coniochaeta pulveracea</name>
    <dbReference type="NCBI Taxonomy" id="177199"/>
    <lineage>
        <taxon>Eukaryota</taxon>
        <taxon>Fungi</taxon>
        <taxon>Dikarya</taxon>
        <taxon>Ascomycota</taxon>
        <taxon>Pezizomycotina</taxon>
        <taxon>Sordariomycetes</taxon>
        <taxon>Sordariomycetidae</taxon>
        <taxon>Coniochaetales</taxon>
        <taxon>Coniochaetaceae</taxon>
        <taxon>Coniochaeta</taxon>
    </lineage>
</organism>